<reference evidence="1" key="1">
    <citation type="submission" date="2024-05" db="EMBL/GenBank/DDBJ databases">
        <authorList>
            <person name="Cai S.Y."/>
            <person name="Jin L.M."/>
            <person name="Li H.R."/>
        </authorList>
    </citation>
    <scope>NUCLEOTIDE SEQUENCE</scope>
    <source>
        <strain evidence="1">A5-74</strain>
    </source>
</reference>
<dbReference type="AlphaFoldDB" id="A0AAU8DSU9"/>
<sequence length="103" mass="11901">MTDEPEHTSDGHFVIIKGRRWRATDPELPTDVDEVLRHELMRARRAVGTALKADDAAAEKAARARVQRTKVALGERGTPWWEQSTDERRERWTGLVQELRREA</sequence>
<evidence type="ECO:0008006" key="2">
    <source>
        <dbReference type="Google" id="ProtNLM"/>
    </source>
</evidence>
<dbReference type="EMBL" id="CP159218">
    <property type="protein sequence ID" value="XCG65278.1"/>
    <property type="molecule type" value="Genomic_DNA"/>
</dbReference>
<organism evidence="1">
    <name type="scientific">Nakamurella sp. A5-74</name>
    <dbReference type="NCBI Taxonomy" id="3158264"/>
    <lineage>
        <taxon>Bacteria</taxon>
        <taxon>Bacillati</taxon>
        <taxon>Actinomycetota</taxon>
        <taxon>Actinomycetes</taxon>
        <taxon>Nakamurellales</taxon>
        <taxon>Nakamurellaceae</taxon>
        <taxon>Nakamurella</taxon>
    </lineage>
</organism>
<gene>
    <name evidence="1" type="ORF">ABLG96_08310</name>
</gene>
<evidence type="ECO:0000313" key="1">
    <source>
        <dbReference type="EMBL" id="XCG65278.1"/>
    </source>
</evidence>
<proteinExistence type="predicted"/>
<dbReference type="RefSeq" id="WP_353650883.1">
    <property type="nucleotide sequence ID" value="NZ_CP159218.1"/>
</dbReference>
<name>A0AAU8DSU9_9ACTN</name>
<protein>
    <recommendedName>
        <fullName evidence="2">Biopolymer transporter Tol</fullName>
    </recommendedName>
</protein>
<accession>A0AAU8DSU9</accession>